<reference evidence="2 3" key="1">
    <citation type="submission" date="2020-04" db="EMBL/GenBank/DDBJ databases">
        <authorList>
            <person name="Liu S."/>
        </authorList>
    </citation>
    <scope>NUCLEOTIDE SEQUENCE [LARGE SCALE GENOMIC DNA]</scope>
    <source>
        <strain evidence="2 3">CGMCC 1.15091</strain>
    </source>
</reference>
<gene>
    <name evidence="2" type="ORF">HER39_20560</name>
</gene>
<sequence>AVLGQRYLDNTMVVETRWADVTVTDYLEPSPEGITTLVRVLTGSGAARITFAPRPDYANAPFSMETADGCVQVMGTSDPIALHAPGVGFHVVSDGRHATAGAVVDLQGGPVVLTMRCGDTAPFSPDPAAERGRRARVVAQSRGWVQALDIPKVKPSLVARSALVLRAMVHEPTGGVLAAPTT</sequence>
<comment type="caution">
    <text evidence="2">The sequence shown here is derived from an EMBL/GenBank/DDBJ whole genome shotgun (WGS) entry which is preliminary data.</text>
</comment>
<dbReference type="InterPro" id="IPR045582">
    <property type="entry name" value="Trehalase-like_N"/>
</dbReference>
<dbReference type="Pfam" id="PF19291">
    <property type="entry name" value="TREH_N"/>
    <property type="match status" value="1"/>
</dbReference>
<feature type="non-terminal residue" evidence="2">
    <location>
        <position position="1"/>
    </location>
</feature>
<dbReference type="EMBL" id="JAAZSR010000862">
    <property type="protein sequence ID" value="NKX52921.1"/>
    <property type="molecule type" value="Genomic_DNA"/>
</dbReference>
<proteinExistence type="predicted"/>
<evidence type="ECO:0000313" key="2">
    <source>
        <dbReference type="EMBL" id="NKX52921.1"/>
    </source>
</evidence>
<evidence type="ECO:0000259" key="1">
    <source>
        <dbReference type="Pfam" id="PF19291"/>
    </source>
</evidence>
<organism evidence="2 3">
    <name type="scientific">Arthrobacter deserti</name>
    <dbReference type="NCBI Taxonomy" id="1742687"/>
    <lineage>
        <taxon>Bacteria</taxon>
        <taxon>Bacillati</taxon>
        <taxon>Actinomycetota</taxon>
        <taxon>Actinomycetes</taxon>
        <taxon>Micrococcales</taxon>
        <taxon>Micrococcaceae</taxon>
        <taxon>Arthrobacter</taxon>
    </lineage>
</organism>
<feature type="non-terminal residue" evidence="2">
    <location>
        <position position="182"/>
    </location>
</feature>
<evidence type="ECO:0000313" key="3">
    <source>
        <dbReference type="Proteomes" id="UP000523795"/>
    </source>
</evidence>
<dbReference type="Proteomes" id="UP000523795">
    <property type="component" value="Unassembled WGS sequence"/>
</dbReference>
<name>A0ABX1JV42_9MICC</name>
<accession>A0ABX1JV42</accession>
<protein>
    <submittedName>
        <fullName evidence="2">Trehalose-phosphatase</fullName>
    </submittedName>
</protein>
<feature type="domain" description="Trehalase-like N-terminal" evidence="1">
    <location>
        <begin position="2"/>
        <end position="137"/>
    </location>
</feature>
<keyword evidence="3" id="KW-1185">Reference proteome</keyword>